<dbReference type="RefSeq" id="WP_035135572.1">
    <property type="nucleotide sequence ID" value="NZ_JPMD01000053.1"/>
</dbReference>
<accession>A0A084J7G7</accession>
<dbReference type="GO" id="GO:0005886">
    <property type="term" value="C:plasma membrane"/>
    <property type="evidence" value="ECO:0007669"/>
    <property type="project" value="UniProtKB-SubCell"/>
</dbReference>
<feature type="transmembrane region" description="Helical" evidence="6">
    <location>
        <begin position="119"/>
        <end position="137"/>
    </location>
</feature>
<comment type="similarity">
    <text evidence="6">Belongs to the TVP38/TMEM64 family.</text>
</comment>
<evidence type="ECO:0000256" key="3">
    <source>
        <dbReference type="ARBA" id="ARBA00022692"/>
    </source>
</evidence>
<feature type="transmembrane region" description="Helical" evidence="6">
    <location>
        <begin position="181"/>
        <end position="199"/>
    </location>
</feature>
<keyword evidence="9" id="KW-1185">Reference proteome</keyword>
<feature type="domain" description="VTT" evidence="7">
    <location>
        <begin position="50"/>
        <end position="171"/>
    </location>
</feature>
<dbReference type="Proteomes" id="UP000028542">
    <property type="component" value="Unassembled WGS sequence"/>
</dbReference>
<keyword evidence="2 6" id="KW-1003">Cell membrane</keyword>
<feature type="transmembrane region" description="Helical" evidence="6">
    <location>
        <begin position="70"/>
        <end position="91"/>
    </location>
</feature>
<evidence type="ECO:0000313" key="9">
    <source>
        <dbReference type="Proteomes" id="UP000028542"/>
    </source>
</evidence>
<evidence type="ECO:0000259" key="7">
    <source>
        <dbReference type="Pfam" id="PF09335"/>
    </source>
</evidence>
<dbReference type="PANTHER" id="PTHR12677">
    <property type="entry name" value="GOLGI APPARATUS MEMBRANE PROTEIN TVP38-RELATED"/>
    <property type="match status" value="1"/>
</dbReference>
<dbReference type="STRING" id="318464.IO99_17720"/>
<organism evidence="8 9">
    <name type="scientific">Clostridium sulfidigenes</name>
    <dbReference type="NCBI Taxonomy" id="318464"/>
    <lineage>
        <taxon>Bacteria</taxon>
        <taxon>Bacillati</taxon>
        <taxon>Bacillota</taxon>
        <taxon>Clostridia</taxon>
        <taxon>Eubacteriales</taxon>
        <taxon>Clostridiaceae</taxon>
        <taxon>Clostridium</taxon>
    </lineage>
</organism>
<feature type="transmembrane region" description="Helical" evidence="6">
    <location>
        <begin position="149"/>
        <end position="169"/>
    </location>
</feature>
<dbReference type="AlphaFoldDB" id="A0A084J7G7"/>
<comment type="subcellular location">
    <subcellularLocation>
        <location evidence="1 6">Cell membrane</location>
        <topology evidence="1 6">Multi-pass membrane protein</topology>
    </subcellularLocation>
</comment>
<evidence type="ECO:0000256" key="2">
    <source>
        <dbReference type="ARBA" id="ARBA00022475"/>
    </source>
</evidence>
<dbReference type="InterPro" id="IPR032816">
    <property type="entry name" value="VTT_dom"/>
</dbReference>
<keyword evidence="4 6" id="KW-1133">Transmembrane helix</keyword>
<evidence type="ECO:0000313" key="8">
    <source>
        <dbReference type="EMBL" id="KEZ84901.1"/>
    </source>
</evidence>
<keyword evidence="3 6" id="KW-0812">Transmembrane</keyword>
<evidence type="ECO:0000256" key="6">
    <source>
        <dbReference type="RuleBase" id="RU366058"/>
    </source>
</evidence>
<evidence type="ECO:0000256" key="1">
    <source>
        <dbReference type="ARBA" id="ARBA00004651"/>
    </source>
</evidence>
<gene>
    <name evidence="8" type="ORF">IO99_17720</name>
</gene>
<sequence>MITLLILVITYFAFFRGLTPEILRNYIGGFGYLAPFIYILCFTMLPIAFFPVPILALAAGLLFGFLPGTIYTLIGAVLNSAIMFLMAKVLAKDAVTNLLQRKLPENWSSFLFNLDEKKGFGIIFILRLIPAMPYNLINYGAGLTSIKFSSYMLATILGILPGTLVFLNIGNQALNIHNPAFMVSIILLILLTIFSLILGKRIGKTNS</sequence>
<keyword evidence="5 6" id="KW-0472">Membrane</keyword>
<dbReference type="PANTHER" id="PTHR12677:SF59">
    <property type="entry name" value="GOLGI APPARATUS MEMBRANE PROTEIN TVP38-RELATED"/>
    <property type="match status" value="1"/>
</dbReference>
<proteinExistence type="inferred from homology"/>
<protein>
    <recommendedName>
        <fullName evidence="6">TVP38/TMEM64 family membrane protein</fullName>
    </recommendedName>
</protein>
<evidence type="ECO:0000256" key="5">
    <source>
        <dbReference type="ARBA" id="ARBA00023136"/>
    </source>
</evidence>
<dbReference type="EMBL" id="JPMD01000053">
    <property type="protein sequence ID" value="KEZ84901.1"/>
    <property type="molecule type" value="Genomic_DNA"/>
</dbReference>
<dbReference type="Pfam" id="PF09335">
    <property type="entry name" value="VTT_dom"/>
    <property type="match status" value="1"/>
</dbReference>
<dbReference type="eggNOG" id="COG0398">
    <property type="taxonomic scope" value="Bacteria"/>
</dbReference>
<reference evidence="8 9" key="1">
    <citation type="submission" date="2014-07" db="EMBL/GenBank/DDBJ databases">
        <title>Draft genome of Clostridium sulfidigenes 113A isolated from sediments associated with methane hydrate from Krishna Godavari basin.</title>
        <authorList>
            <person name="Honkalas V.S."/>
            <person name="Dabir A.P."/>
            <person name="Arora P."/>
            <person name="Dhakephalkar P.K."/>
        </authorList>
    </citation>
    <scope>NUCLEOTIDE SEQUENCE [LARGE SCALE GENOMIC DNA]</scope>
    <source>
        <strain evidence="8 9">113A</strain>
    </source>
</reference>
<dbReference type="InterPro" id="IPR015414">
    <property type="entry name" value="TMEM64"/>
</dbReference>
<feature type="transmembrane region" description="Helical" evidence="6">
    <location>
        <begin position="36"/>
        <end position="63"/>
    </location>
</feature>
<comment type="caution">
    <text evidence="8">The sequence shown here is derived from an EMBL/GenBank/DDBJ whole genome shotgun (WGS) entry which is preliminary data.</text>
</comment>
<evidence type="ECO:0000256" key="4">
    <source>
        <dbReference type="ARBA" id="ARBA00022989"/>
    </source>
</evidence>
<name>A0A084J7G7_9CLOT</name>